<dbReference type="RefSeq" id="WP_272179329.1">
    <property type="nucleotide sequence ID" value="NZ_JAQOSK010000049.1"/>
</dbReference>
<dbReference type="Proteomes" id="UP001221328">
    <property type="component" value="Unassembled WGS sequence"/>
</dbReference>
<evidence type="ECO:0000313" key="1">
    <source>
        <dbReference type="EMBL" id="MDC2961521.1"/>
    </source>
</evidence>
<sequence length="57" mass="6115">MNEGPPIDVLVAEAEPVCDGLAPVPPEARQWLAVRLWDELDRVLQAAVDASIAPPRG</sequence>
<organism evidence="1 2">
    <name type="scientific">Streptomyces gilvifuscus</name>
    <dbReference type="NCBI Taxonomy" id="1550617"/>
    <lineage>
        <taxon>Bacteria</taxon>
        <taxon>Bacillati</taxon>
        <taxon>Actinomycetota</taxon>
        <taxon>Actinomycetes</taxon>
        <taxon>Kitasatosporales</taxon>
        <taxon>Streptomycetaceae</taxon>
        <taxon>Streptomyces</taxon>
    </lineage>
</organism>
<keyword evidence="2" id="KW-1185">Reference proteome</keyword>
<dbReference type="EMBL" id="JAQOSK010000049">
    <property type="protein sequence ID" value="MDC2961521.1"/>
    <property type="molecule type" value="Genomic_DNA"/>
</dbReference>
<comment type="caution">
    <text evidence="1">The sequence shown here is derived from an EMBL/GenBank/DDBJ whole genome shotgun (WGS) entry which is preliminary data.</text>
</comment>
<reference evidence="1 2" key="1">
    <citation type="journal article" date="2015" name="Int. J. Syst. Evol. Microbiol.">
        <title>Streptomyces gilvifuscus sp. nov., an actinomycete that produces antibacterial compounds isolated from soil.</title>
        <authorList>
            <person name="Nguyen T.M."/>
            <person name="Kim J."/>
        </authorList>
    </citation>
    <scope>NUCLEOTIDE SEQUENCE [LARGE SCALE GENOMIC DNA]</scope>
    <source>
        <strain evidence="1 2">T113</strain>
    </source>
</reference>
<gene>
    <name evidence="1" type="ORF">PO587_44615</name>
</gene>
<name>A0ABT5G9H7_9ACTN</name>
<protein>
    <submittedName>
        <fullName evidence="1">Uncharacterized protein</fullName>
    </submittedName>
</protein>
<accession>A0ABT5G9H7</accession>
<evidence type="ECO:0000313" key="2">
    <source>
        <dbReference type="Proteomes" id="UP001221328"/>
    </source>
</evidence>
<proteinExistence type="predicted"/>